<feature type="transmembrane region" description="Helical" evidence="1">
    <location>
        <begin position="7"/>
        <end position="29"/>
    </location>
</feature>
<feature type="transmembrane region" description="Helical" evidence="1">
    <location>
        <begin position="148"/>
        <end position="167"/>
    </location>
</feature>
<dbReference type="EMBL" id="CATQJA010002659">
    <property type="protein sequence ID" value="CAJ0580526.1"/>
    <property type="molecule type" value="Genomic_DNA"/>
</dbReference>
<dbReference type="AlphaFoldDB" id="A0AA36D4F0"/>
<dbReference type="Pfam" id="PF10318">
    <property type="entry name" value="7TM_GPCR_Srh"/>
    <property type="match status" value="1"/>
</dbReference>
<feature type="transmembrane region" description="Helical" evidence="1">
    <location>
        <begin position="113"/>
        <end position="136"/>
    </location>
</feature>
<gene>
    <name evidence="2" type="ORF">MSPICULIGERA_LOCUS18724</name>
</gene>
<sequence>MDEMGSLSGVVLWVGSMSGLFAITCSIVNNFTRYPQYSFVLDYDDFFAGDATGSYPFTGLTLQMNACLIAGLLGLEAIFVGGFLIGHSFWMLDGHVRLSAQTRRLQLKLMKGLILQLAIPYLTLLFPWGLFAAVQVGDWIVDPGLLNFAFWFNSCHGTISSITILLFTDPYRKYLLKTLGYGTTQPNVKTMSVAQTTIVVTRWNHAHRKSA</sequence>
<dbReference type="Proteomes" id="UP001177023">
    <property type="component" value="Unassembled WGS sequence"/>
</dbReference>
<feature type="non-terminal residue" evidence="2">
    <location>
        <position position="211"/>
    </location>
</feature>
<keyword evidence="1" id="KW-0472">Membrane</keyword>
<protein>
    <recommendedName>
        <fullName evidence="4">G protein-coupled receptor</fullName>
    </recommendedName>
</protein>
<keyword evidence="3" id="KW-1185">Reference proteome</keyword>
<organism evidence="2 3">
    <name type="scientific">Mesorhabditis spiculigera</name>
    <dbReference type="NCBI Taxonomy" id="96644"/>
    <lineage>
        <taxon>Eukaryota</taxon>
        <taxon>Metazoa</taxon>
        <taxon>Ecdysozoa</taxon>
        <taxon>Nematoda</taxon>
        <taxon>Chromadorea</taxon>
        <taxon>Rhabditida</taxon>
        <taxon>Rhabditina</taxon>
        <taxon>Rhabditomorpha</taxon>
        <taxon>Rhabditoidea</taxon>
        <taxon>Rhabditidae</taxon>
        <taxon>Mesorhabditinae</taxon>
        <taxon>Mesorhabditis</taxon>
    </lineage>
</organism>
<feature type="transmembrane region" description="Helical" evidence="1">
    <location>
        <begin position="68"/>
        <end position="92"/>
    </location>
</feature>
<accession>A0AA36D4F0</accession>
<evidence type="ECO:0008006" key="4">
    <source>
        <dbReference type="Google" id="ProtNLM"/>
    </source>
</evidence>
<evidence type="ECO:0000256" key="1">
    <source>
        <dbReference type="SAM" id="Phobius"/>
    </source>
</evidence>
<proteinExistence type="predicted"/>
<evidence type="ECO:0000313" key="3">
    <source>
        <dbReference type="Proteomes" id="UP001177023"/>
    </source>
</evidence>
<evidence type="ECO:0000313" key="2">
    <source>
        <dbReference type="EMBL" id="CAJ0580526.1"/>
    </source>
</evidence>
<name>A0AA36D4F0_9BILA</name>
<keyword evidence="1" id="KW-0812">Transmembrane</keyword>
<dbReference type="PANTHER" id="PTHR22941">
    <property type="entry name" value="SERPENTINE RECEPTOR"/>
    <property type="match status" value="1"/>
</dbReference>
<reference evidence="2" key="1">
    <citation type="submission" date="2023-06" db="EMBL/GenBank/DDBJ databases">
        <authorList>
            <person name="Delattre M."/>
        </authorList>
    </citation>
    <scope>NUCLEOTIDE SEQUENCE</scope>
    <source>
        <strain evidence="2">AF72</strain>
    </source>
</reference>
<keyword evidence="1" id="KW-1133">Transmembrane helix</keyword>
<dbReference type="InterPro" id="IPR053220">
    <property type="entry name" value="Nematode_rcpt-like_serp_H"/>
</dbReference>
<comment type="caution">
    <text evidence="2">The sequence shown here is derived from an EMBL/GenBank/DDBJ whole genome shotgun (WGS) entry which is preliminary data.</text>
</comment>
<dbReference type="InterPro" id="IPR019422">
    <property type="entry name" value="7TM_GPCR_serpentine_rcpt_Srh"/>
</dbReference>